<keyword evidence="2" id="KW-1185">Reference proteome</keyword>
<reference evidence="1" key="1">
    <citation type="journal article" date="2023" name="bioRxiv">
        <title>Improved chromosome-level genome assembly for marigold (Tagetes erecta).</title>
        <authorList>
            <person name="Jiang F."/>
            <person name="Yuan L."/>
            <person name="Wang S."/>
            <person name="Wang H."/>
            <person name="Xu D."/>
            <person name="Wang A."/>
            <person name="Fan W."/>
        </authorList>
    </citation>
    <scope>NUCLEOTIDE SEQUENCE</scope>
    <source>
        <strain evidence="1">WSJ</strain>
        <tissue evidence="1">Leaf</tissue>
    </source>
</reference>
<evidence type="ECO:0000313" key="1">
    <source>
        <dbReference type="EMBL" id="KAK1421948.1"/>
    </source>
</evidence>
<dbReference type="EMBL" id="JAUHHV010000006">
    <property type="protein sequence ID" value="KAK1421948.1"/>
    <property type="molecule type" value="Genomic_DNA"/>
</dbReference>
<dbReference type="PANTHER" id="PTHR33018:SF35">
    <property type="entry name" value="ULP1 PROTEASE FAMILY CATALYTIC DOMAIN, PAPAIN-LIKE CYSTEINE PEPTIDASE SUPERFAMILY"/>
    <property type="match status" value="1"/>
</dbReference>
<accession>A0AAD8KFQ1</accession>
<sequence>MKRKVTKNDGVDEIVNRLGKGPDCVVKSYQGYDINGYTFYTSDQDMVKTKLAPTGGEKRAGSSCQCCKQKCARLRRSGWVGFKERKENIWAQLVAKYPDLKDITNSRAKWFLMGHAKEIKETKEYELTDFVIEIGADLFRVEQEMKADGSYSQNKEDPLVRVVGPEHGGCSRTVSHLIGKTKVHGGLFKNVNHDTESNARLETMRHGSSYGSDARVEYPPIELAPEMESSHGSQSRRVDSPLMQDEENSFHSVYIPDMNALNGESEEMDMHDVNNELVATIGGHLSDLVSIQDFFI</sequence>
<protein>
    <submittedName>
        <fullName evidence="1">Uncharacterized protein</fullName>
    </submittedName>
</protein>
<dbReference type="AlphaFoldDB" id="A0AAD8KFQ1"/>
<comment type="caution">
    <text evidence="1">The sequence shown here is derived from an EMBL/GenBank/DDBJ whole genome shotgun (WGS) entry which is preliminary data.</text>
</comment>
<gene>
    <name evidence="1" type="ORF">QVD17_24725</name>
</gene>
<dbReference type="Proteomes" id="UP001229421">
    <property type="component" value="Unassembled WGS sequence"/>
</dbReference>
<organism evidence="1 2">
    <name type="scientific">Tagetes erecta</name>
    <name type="common">African marigold</name>
    <dbReference type="NCBI Taxonomy" id="13708"/>
    <lineage>
        <taxon>Eukaryota</taxon>
        <taxon>Viridiplantae</taxon>
        <taxon>Streptophyta</taxon>
        <taxon>Embryophyta</taxon>
        <taxon>Tracheophyta</taxon>
        <taxon>Spermatophyta</taxon>
        <taxon>Magnoliopsida</taxon>
        <taxon>eudicotyledons</taxon>
        <taxon>Gunneridae</taxon>
        <taxon>Pentapetalae</taxon>
        <taxon>asterids</taxon>
        <taxon>campanulids</taxon>
        <taxon>Asterales</taxon>
        <taxon>Asteraceae</taxon>
        <taxon>Asteroideae</taxon>
        <taxon>Heliantheae alliance</taxon>
        <taxon>Tageteae</taxon>
        <taxon>Tagetes</taxon>
    </lineage>
</organism>
<evidence type="ECO:0000313" key="2">
    <source>
        <dbReference type="Proteomes" id="UP001229421"/>
    </source>
</evidence>
<dbReference type="PANTHER" id="PTHR33018">
    <property type="entry name" value="OS10G0338966 PROTEIN-RELATED"/>
    <property type="match status" value="1"/>
</dbReference>
<proteinExistence type="predicted"/>
<name>A0AAD8KFQ1_TARER</name>